<accession>A0A1D2VN18</accession>
<proteinExistence type="predicted"/>
<reference evidence="3" key="1">
    <citation type="submission" date="2016-05" db="EMBL/GenBank/DDBJ databases">
        <title>Comparative genomics of biotechnologically important yeasts.</title>
        <authorList>
            <consortium name="DOE Joint Genome Institute"/>
            <person name="Riley R."/>
            <person name="Haridas S."/>
            <person name="Wolfe K.H."/>
            <person name="Lopes M.R."/>
            <person name="Hittinger C.T."/>
            <person name="Goker M."/>
            <person name="Salamov A."/>
            <person name="Wisecaver J."/>
            <person name="Long T.M."/>
            <person name="Aerts A.L."/>
            <person name="Barry K."/>
            <person name="Choi C."/>
            <person name="Clum A."/>
            <person name="Coughlan A.Y."/>
            <person name="Deshpande S."/>
            <person name="Douglass A.P."/>
            <person name="Hanson S.J."/>
            <person name="Klenk H.-P."/>
            <person name="Labutti K."/>
            <person name="Lapidus A."/>
            <person name="Lindquist E."/>
            <person name="Lipzen A."/>
            <person name="Meier-Kolthoff J.P."/>
            <person name="Ohm R.A."/>
            <person name="Otillar R.P."/>
            <person name="Pangilinan J."/>
            <person name="Peng Y."/>
            <person name="Rokas A."/>
            <person name="Rosa C.A."/>
            <person name="Scheuner C."/>
            <person name="Sibirny A.A."/>
            <person name="Slot J.C."/>
            <person name="Stielow J.B."/>
            <person name="Sun H."/>
            <person name="Kurtzman C.P."/>
            <person name="Blackwell M."/>
            <person name="Grigoriev I.V."/>
            <person name="Jeffries T.W."/>
        </authorList>
    </citation>
    <scope>NUCLEOTIDE SEQUENCE [LARGE SCALE GENOMIC DNA]</scope>
    <source>
        <strain evidence="3">DSM 1968</strain>
    </source>
</reference>
<name>A0A1D2VN18_9ASCO</name>
<dbReference type="GeneID" id="30965207"/>
<dbReference type="InParanoid" id="A0A1D2VN18"/>
<feature type="region of interest" description="Disordered" evidence="1">
    <location>
        <begin position="164"/>
        <end position="206"/>
    </location>
</feature>
<gene>
    <name evidence="2" type="ORF">ASCRUDRAFT_68761</name>
</gene>
<evidence type="ECO:0000256" key="1">
    <source>
        <dbReference type="SAM" id="MobiDB-lite"/>
    </source>
</evidence>
<feature type="region of interest" description="Disordered" evidence="1">
    <location>
        <begin position="10"/>
        <end position="72"/>
    </location>
</feature>
<organism evidence="2 3">
    <name type="scientific">Ascoidea rubescens DSM 1968</name>
    <dbReference type="NCBI Taxonomy" id="1344418"/>
    <lineage>
        <taxon>Eukaryota</taxon>
        <taxon>Fungi</taxon>
        <taxon>Dikarya</taxon>
        <taxon>Ascomycota</taxon>
        <taxon>Saccharomycotina</taxon>
        <taxon>Saccharomycetes</taxon>
        <taxon>Ascoideaceae</taxon>
        <taxon>Ascoidea</taxon>
    </lineage>
</organism>
<dbReference type="AlphaFoldDB" id="A0A1D2VN18"/>
<feature type="compositionally biased region" description="Polar residues" evidence="1">
    <location>
        <begin position="170"/>
        <end position="185"/>
    </location>
</feature>
<evidence type="ECO:0000313" key="2">
    <source>
        <dbReference type="EMBL" id="ODV62967.1"/>
    </source>
</evidence>
<dbReference type="RefSeq" id="XP_020049274.1">
    <property type="nucleotide sequence ID" value="XM_020191571.1"/>
</dbReference>
<evidence type="ECO:0000313" key="3">
    <source>
        <dbReference type="Proteomes" id="UP000095038"/>
    </source>
</evidence>
<feature type="compositionally biased region" description="Basic and acidic residues" evidence="1">
    <location>
        <begin position="10"/>
        <end position="22"/>
    </location>
</feature>
<dbReference type="Proteomes" id="UP000095038">
    <property type="component" value="Unassembled WGS sequence"/>
</dbReference>
<keyword evidence="3" id="KW-1185">Reference proteome</keyword>
<protein>
    <submittedName>
        <fullName evidence="2">Uncharacterized protein</fullName>
    </submittedName>
</protein>
<sequence>MHFKIFVHYHRQEDNTGRENPLKTEQAVGAGQKPDPAAPETSLSSAAEAAQFHSSRGSRGNRDLKQPPKSPFSPVTASYYQFHAWVPQQRAGFQVPLLPLLLLMLCHYPSNRSLGQLLPGQQGQSFTPVFVRCSKEAGVFADTVSSTTTAAAAAASTAVPFAEEAAPVGNTRNHSSRPSRTSHTLTHFAVAKQRVHPQRWEKKQNR</sequence>
<dbReference type="EMBL" id="KV454476">
    <property type="protein sequence ID" value="ODV62967.1"/>
    <property type="molecule type" value="Genomic_DNA"/>
</dbReference>